<keyword evidence="1" id="KW-1133">Transmembrane helix</keyword>
<sequence>MYNGEEKRKHANTALRILINVQEQTHACVKSLTRDVSRNSALTIANGVKLDTAIKYNEECDKRLTGVELWKAGHVGEGKGKDKMSASIGTKITLYSVIGTLIIAALAFYFTSVKP</sequence>
<comment type="caution">
    <text evidence="2">The sequence shown here is derived from an EMBL/GenBank/DDBJ whole genome shotgun (WGS) entry which is preliminary data.</text>
</comment>
<dbReference type="AlphaFoldDB" id="A0A0F9PNP9"/>
<organism evidence="2">
    <name type="scientific">marine sediment metagenome</name>
    <dbReference type="NCBI Taxonomy" id="412755"/>
    <lineage>
        <taxon>unclassified sequences</taxon>
        <taxon>metagenomes</taxon>
        <taxon>ecological metagenomes</taxon>
    </lineage>
</organism>
<gene>
    <name evidence="2" type="ORF">LCGC14_0820470</name>
</gene>
<reference evidence="2" key="1">
    <citation type="journal article" date="2015" name="Nature">
        <title>Complex archaea that bridge the gap between prokaryotes and eukaryotes.</title>
        <authorList>
            <person name="Spang A."/>
            <person name="Saw J.H."/>
            <person name="Jorgensen S.L."/>
            <person name="Zaremba-Niedzwiedzka K."/>
            <person name="Martijn J."/>
            <person name="Lind A.E."/>
            <person name="van Eijk R."/>
            <person name="Schleper C."/>
            <person name="Guy L."/>
            <person name="Ettema T.J."/>
        </authorList>
    </citation>
    <scope>NUCLEOTIDE SEQUENCE</scope>
</reference>
<feature type="transmembrane region" description="Helical" evidence="1">
    <location>
        <begin position="92"/>
        <end position="110"/>
    </location>
</feature>
<evidence type="ECO:0000256" key="1">
    <source>
        <dbReference type="SAM" id="Phobius"/>
    </source>
</evidence>
<feature type="non-terminal residue" evidence="2">
    <location>
        <position position="115"/>
    </location>
</feature>
<proteinExistence type="predicted"/>
<keyword evidence="1" id="KW-0812">Transmembrane</keyword>
<name>A0A0F9PNP9_9ZZZZ</name>
<dbReference type="EMBL" id="LAZR01002302">
    <property type="protein sequence ID" value="KKN31794.1"/>
    <property type="molecule type" value="Genomic_DNA"/>
</dbReference>
<accession>A0A0F9PNP9</accession>
<evidence type="ECO:0000313" key="2">
    <source>
        <dbReference type="EMBL" id="KKN31794.1"/>
    </source>
</evidence>
<protein>
    <submittedName>
        <fullName evidence="2">Uncharacterized protein</fullName>
    </submittedName>
</protein>
<keyword evidence="1" id="KW-0472">Membrane</keyword>